<dbReference type="RefSeq" id="XP_062789123.1">
    <property type="nucleotide sequence ID" value="XM_062933072.1"/>
</dbReference>
<evidence type="ECO:0000313" key="3">
    <source>
        <dbReference type="Proteomes" id="UP001329825"/>
    </source>
</evidence>
<keyword evidence="3" id="KW-1185">Reference proteome</keyword>
<dbReference type="Proteomes" id="UP001329825">
    <property type="component" value="Chromosome 1"/>
</dbReference>
<sequence>MPDRLLQILAPPTRDQSNTANPSSAPETAESAWLLKETLREVVRANHSLADQNHSLRKENSYLTCIVAGATALTLATNFYWPGLWAECKQSLAKEQSMNEACPTETRYVRVALPQEQVAALNLGTAAATASVHSIDGQDFAEYRTDGLTLYVPKTCSDPSTATATNQ</sequence>
<reference evidence="2 3" key="1">
    <citation type="submission" date="2024-01" db="EMBL/GenBank/DDBJ databases">
        <title>Comparative genomics of Cryptococcus and Kwoniella reveals pathogenesis evolution and contrasting modes of karyotype evolution via chromosome fusion or intercentromeric recombination.</title>
        <authorList>
            <person name="Coelho M.A."/>
            <person name="David-Palma M."/>
            <person name="Shea T."/>
            <person name="Bowers K."/>
            <person name="McGinley-Smith S."/>
            <person name="Mohammad A.W."/>
            <person name="Gnirke A."/>
            <person name="Yurkov A.M."/>
            <person name="Nowrousian M."/>
            <person name="Sun S."/>
            <person name="Cuomo C.A."/>
            <person name="Heitman J."/>
        </authorList>
    </citation>
    <scope>NUCLEOTIDE SEQUENCE [LARGE SCALE GENOMIC DNA]</scope>
    <source>
        <strain evidence="2">CBS 11374</strain>
    </source>
</reference>
<feature type="region of interest" description="Disordered" evidence="1">
    <location>
        <begin position="10"/>
        <end position="29"/>
    </location>
</feature>
<feature type="compositionally biased region" description="Polar residues" evidence="1">
    <location>
        <begin position="14"/>
        <end position="26"/>
    </location>
</feature>
<evidence type="ECO:0000313" key="2">
    <source>
        <dbReference type="EMBL" id="WRT64383.1"/>
    </source>
</evidence>
<dbReference type="GeneID" id="87953446"/>
<accession>A0ABZ1CRR6</accession>
<gene>
    <name evidence="2" type="ORF">IL334_001315</name>
</gene>
<evidence type="ECO:0000256" key="1">
    <source>
        <dbReference type="SAM" id="MobiDB-lite"/>
    </source>
</evidence>
<protein>
    <submittedName>
        <fullName evidence="2">Uncharacterized protein</fullName>
    </submittedName>
</protein>
<proteinExistence type="predicted"/>
<organism evidence="2 3">
    <name type="scientific">Kwoniella shivajii</name>
    <dbReference type="NCBI Taxonomy" id="564305"/>
    <lineage>
        <taxon>Eukaryota</taxon>
        <taxon>Fungi</taxon>
        <taxon>Dikarya</taxon>
        <taxon>Basidiomycota</taxon>
        <taxon>Agaricomycotina</taxon>
        <taxon>Tremellomycetes</taxon>
        <taxon>Tremellales</taxon>
        <taxon>Cryptococcaceae</taxon>
        <taxon>Kwoniella</taxon>
    </lineage>
</organism>
<name>A0ABZ1CRR6_9TREE</name>
<dbReference type="EMBL" id="CP141881">
    <property type="protein sequence ID" value="WRT64383.1"/>
    <property type="molecule type" value="Genomic_DNA"/>
</dbReference>